<feature type="chain" id="PRO_5040966956" evidence="16">
    <location>
        <begin position="18"/>
        <end position="718"/>
    </location>
</feature>
<keyword evidence="6 14" id="KW-0812">Transmembrane</keyword>
<keyword evidence="3 14" id="KW-0813">Transport</keyword>
<keyword evidence="8" id="KW-0408">Iron</keyword>
<evidence type="ECO:0000256" key="7">
    <source>
        <dbReference type="ARBA" id="ARBA00022729"/>
    </source>
</evidence>
<dbReference type="SUPFAM" id="SSF56935">
    <property type="entry name" value="Porins"/>
    <property type="match status" value="1"/>
</dbReference>
<reference evidence="19" key="1">
    <citation type="submission" date="2022-10" db="EMBL/GenBank/DDBJ databases">
        <title>Two novel species of Flavobacterium.</title>
        <authorList>
            <person name="Liu Q."/>
            <person name="Xin Y.-H."/>
        </authorList>
    </citation>
    <scope>NUCLEOTIDE SEQUENCE</scope>
    <source>
        <strain evidence="19">LS1R49</strain>
    </source>
</reference>
<dbReference type="InterPro" id="IPR037066">
    <property type="entry name" value="Plug_dom_sf"/>
</dbReference>
<evidence type="ECO:0000256" key="8">
    <source>
        <dbReference type="ARBA" id="ARBA00023004"/>
    </source>
</evidence>
<dbReference type="PANTHER" id="PTHR32552:SF68">
    <property type="entry name" value="FERRICHROME OUTER MEMBRANE TRANSPORTER_PHAGE RECEPTOR"/>
    <property type="match status" value="1"/>
</dbReference>
<dbReference type="InterPro" id="IPR000531">
    <property type="entry name" value="Beta-barrel_TonB"/>
</dbReference>
<evidence type="ECO:0000256" key="2">
    <source>
        <dbReference type="ARBA" id="ARBA00009810"/>
    </source>
</evidence>
<dbReference type="GO" id="GO:0015891">
    <property type="term" value="P:siderophore transport"/>
    <property type="evidence" value="ECO:0007669"/>
    <property type="project" value="InterPro"/>
</dbReference>
<dbReference type="Pfam" id="PF07715">
    <property type="entry name" value="Plug"/>
    <property type="match status" value="1"/>
</dbReference>
<keyword evidence="10 15" id="KW-0798">TonB box</keyword>
<protein>
    <submittedName>
        <fullName evidence="19">TonB-dependent siderophore receptor</fullName>
    </submittedName>
</protein>
<evidence type="ECO:0000256" key="13">
    <source>
        <dbReference type="ARBA" id="ARBA00023237"/>
    </source>
</evidence>
<feature type="signal peptide" evidence="16">
    <location>
        <begin position="1"/>
        <end position="17"/>
    </location>
</feature>
<evidence type="ECO:0000256" key="4">
    <source>
        <dbReference type="ARBA" id="ARBA00022452"/>
    </source>
</evidence>
<keyword evidence="9" id="KW-0406">Ion transport</keyword>
<keyword evidence="13 14" id="KW-0998">Cell outer membrane</keyword>
<dbReference type="InterPro" id="IPR012910">
    <property type="entry name" value="Plug_dom"/>
</dbReference>
<evidence type="ECO:0000313" key="20">
    <source>
        <dbReference type="Proteomes" id="UP001151079"/>
    </source>
</evidence>
<evidence type="ECO:0000256" key="9">
    <source>
        <dbReference type="ARBA" id="ARBA00023065"/>
    </source>
</evidence>
<dbReference type="PANTHER" id="PTHR32552">
    <property type="entry name" value="FERRICHROME IRON RECEPTOR-RELATED"/>
    <property type="match status" value="1"/>
</dbReference>
<keyword evidence="20" id="KW-1185">Reference proteome</keyword>
<comment type="similarity">
    <text evidence="2 14 15">Belongs to the TonB-dependent receptor family.</text>
</comment>
<dbReference type="InterPro" id="IPR010105">
    <property type="entry name" value="TonB_sidphr_rcpt"/>
</dbReference>
<evidence type="ECO:0000256" key="16">
    <source>
        <dbReference type="SAM" id="SignalP"/>
    </source>
</evidence>
<keyword evidence="12 19" id="KW-0675">Receptor</keyword>
<evidence type="ECO:0000256" key="1">
    <source>
        <dbReference type="ARBA" id="ARBA00004571"/>
    </source>
</evidence>
<dbReference type="PROSITE" id="PS52016">
    <property type="entry name" value="TONB_DEPENDENT_REC_3"/>
    <property type="match status" value="1"/>
</dbReference>
<keyword evidence="7 16" id="KW-0732">Signal</keyword>
<keyword evidence="5" id="KW-0410">Iron transport</keyword>
<evidence type="ECO:0000259" key="17">
    <source>
        <dbReference type="Pfam" id="PF00593"/>
    </source>
</evidence>
<keyword evidence="4 14" id="KW-1134">Transmembrane beta strand</keyword>
<comment type="subcellular location">
    <subcellularLocation>
        <location evidence="1 14">Cell outer membrane</location>
        <topology evidence="1 14">Multi-pass membrane protein</topology>
    </subcellularLocation>
</comment>
<sequence length="718" mass="81013">MKKILFALLIIGHIAFAQHKTTKDNAKTEELDNITIYGKKEKRYNDTISSIATRTATKLIDIPQSIQVISKDIWQDQGGLNLNEVSRNMVGVANTTPYSSFSMRGFNNYGDAYLLTNGMRGTLYHYSQKVLLYNLDQVEIMRGPASVMYSVGNPGGVINLNTKQPLDKARYEVNFTTGSWNLFTGFADATGPLTKDKKLKYRLVVGGEDSDSYRNFQYMKNLLITPTLQYDFSDKTSLNIDYTYLKMNSRFQYDRGTYIKKKNDGSYDFDNVDPNFTTQGNPSFGRDKNSSASLTFKHKFDEKLSLIVMSRYVKRNLDMLDVYGFGPLNATQDSIPREGTTWKFNTQWISNTAFLKYNFKTSKFISHELILGADIIQDRVLKNLYVSKVYPSLSIDNPDYSQDAIVINDPNVPLGDEGIDNNTKVTNNYAGFIQDQISIGEKWKLNLAMRYNTYHYKQKPVDELDATGVEITSDAKAWVPRVGVVYELKKNIALYASYTESFEPQNNNNVGAGGPFPPKKGKQYEVGYKGDFLSNRLSTTLALYDIDYVNLLVADPSDPNKKRRIAIPGLNSKGIEVSAQGIISQNWSVIGSYSYNEVKYLAKTSIGNVGDRPLNAPKYVANVWLEYNFTETIFKNLKLGAGIKFQGNTLGGSYRDDSILLPAYSYIDMSANYRYKNYFVGLTANNITNKLYFPGAYGTTSLFTGTPQNIRLNLGFVF</sequence>
<evidence type="ECO:0000256" key="6">
    <source>
        <dbReference type="ARBA" id="ARBA00022692"/>
    </source>
</evidence>
<comment type="caution">
    <text evidence="19">The sequence shown here is derived from an EMBL/GenBank/DDBJ whole genome shotgun (WGS) entry which is preliminary data.</text>
</comment>
<evidence type="ECO:0000256" key="14">
    <source>
        <dbReference type="PROSITE-ProRule" id="PRU01360"/>
    </source>
</evidence>
<dbReference type="InterPro" id="IPR039426">
    <property type="entry name" value="TonB-dep_rcpt-like"/>
</dbReference>
<dbReference type="AlphaFoldDB" id="A0A9X2ZEZ9"/>
<dbReference type="GO" id="GO:0038023">
    <property type="term" value="F:signaling receptor activity"/>
    <property type="evidence" value="ECO:0007669"/>
    <property type="project" value="InterPro"/>
</dbReference>
<accession>A0A9X2ZEZ9</accession>
<evidence type="ECO:0000256" key="15">
    <source>
        <dbReference type="RuleBase" id="RU003357"/>
    </source>
</evidence>
<feature type="domain" description="TonB-dependent receptor plug" evidence="18">
    <location>
        <begin position="59"/>
        <end position="157"/>
    </location>
</feature>
<keyword evidence="11 14" id="KW-0472">Membrane</keyword>
<dbReference type="GO" id="GO:0015344">
    <property type="term" value="F:siderophore uptake transmembrane transporter activity"/>
    <property type="evidence" value="ECO:0007669"/>
    <property type="project" value="TreeGrafter"/>
</dbReference>
<evidence type="ECO:0000259" key="18">
    <source>
        <dbReference type="Pfam" id="PF07715"/>
    </source>
</evidence>
<dbReference type="Gene3D" id="2.170.130.10">
    <property type="entry name" value="TonB-dependent receptor, plug domain"/>
    <property type="match status" value="1"/>
</dbReference>
<dbReference type="Pfam" id="PF00593">
    <property type="entry name" value="TonB_dep_Rec_b-barrel"/>
    <property type="match status" value="1"/>
</dbReference>
<proteinExistence type="inferred from homology"/>
<dbReference type="Gene3D" id="2.40.170.20">
    <property type="entry name" value="TonB-dependent receptor, beta-barrel domain"/>
    <property type="match status" value="1"/>
</dbReference>
<feature type="domain" description="TonB-dependent receptor-like beta-barrel" evidence="17">
    <location>
        <begin position="235"/>
        <end position="687"/>
    </location>
</feature>
<evidence type="ECO:0000256" key="5">
    <source>
        <dbReference type="ARBA" id="ARBA00022496"/>
    </source>
</evidence>
<dbReference type="InterPro" id="IPR036942">
    <property type="entry name" value="Beta-barrel_TonB_sf"/>
</dbReference>
<dbReference type="EMBL" id="JAOZEW010000028">
    <property type="protein sequence ID" value="MCV9930151.1"/>
    <property type="molecule type" value="Genomic_DNA"/>
</dbReference>
<evidence type="ECO:0000256" key="10">
    <source>
        <dbReference type="ARBA" id="ARBA00023077"/>
    </source>
</evidence>
<dbReference type="NCBIfam" id="TIGR01783">
    <property type="entry name" value="TonB-siderophor"/>
    <property type="match status" value="1"/>
</dbReference>
<evidence type="ECO:0000256" key="3">
    <source>
        <dbReference type="ARBA" id="ARBA00022448"/>
    </source>
</evidence>
<dbReference type="CDD" id="cd01347">
    <property type="entry name" value="ligand_gated_channel"/>
    <property type="match status" value="1"/>
</dbReference>
<evidence type="ECO:0000256" key="11">
    <source>
        <dbReference type="ARBA" id="ARBA00023136"/>
    </source>
</evidence>
<dbReference type="Proteomes" id="UP001151079">
    <property type="component" value="Unassembled WGS sequence"/>
</dbReference>
<gene>
    <name evidence="19" type="ORF">OIU83_21005</name>
</gene>
<evidence type="ECO:0000256" key="12">
    <source>
        <dbReference type="ARBA" id="ARBA00023170"/>
    </source>
</evidence>
<dbReference type="GO" id="GO:0009279">
    <property type="term" value="C:cell outer membrane"/>
    <property type="evidence" value="ECO:0007669"/>
    <property type="project" value="UniProtKB-SubCell"/>
</dbReference>
<name>A0A9X2ZEZ9_9FLAO</name>
<evidence type="ECO:0000313" key="19">
    <source>
        <dbReference type="EMBL" id="MCV9930151.1"/>
    </source>
</evidence>
<organism evidence="19 20">
    <name type="scientific">Flavobacterium shii</name>
    <dbReference type="NCBI Taxonomy" id="2987687"/>
    <lineage>
        <taxon>Bacteria</taxon>
        <taxon>Pseudomonadati</taxon>
        <taxon>Bacteroidota</taxon>
        <taxon>Flavobacteriia</taxon>
        <taxon>Flavobacteriales</taxon>
        <taxon>Flavobacteriaceae</taxon>
        <taxon>Flavobacterium</taxon>
    </lineage>
</organism>
<dbReference type="RefSeq" id="WP_264208230.1">
    <property type="nucleotide sequence ID" value="NZ_JAOZEW010000028.1"/>
</dbReference>